<organism evidence="2">
    <name type="scientific">uncultured Nocardioides sp</name>
    <dbReference type="NCBI Taxonomy" id="198441"/>
    <lineage>
        <taxon>Bacteria</taxon>
        <taxon>Bacillati</taxon>
        <taxon>Actinomycetota</taxon>
        <taxon>Actinomycetes</taxon>
        <taxon>Propionibacteriales</taxon>
        <taxon>Nocardioidaceae</taxon>
        <taxon>Nocardioides</taxon>
        <taxon>environmental samples</taxon>
    </lineage>
</organism>
<dbReference type="EMBL" id="CADCUM010000008">
    <property type="protein sequence ID" value="CAA9367328.1"/>
    <property type="molecule type" value="Genomic_DNA"/>
</dbReference>
<reference evidence="2" key="1">
    <citation type="submission" date="2020-02" db="EMBL/GenBank/DDBJ databases">
        <authorList>
            <person name="Meier V. D."/>
        </authorList>
    </citation>
    <scope>NUCLEOTIDE SEQUENCE</scope>
    <source>
        <strain evidence="2">AVDCRST_MAG32</strain>
    </source>
</reference>
<accession>A0A6J4MUT3</accession>
<sequence>EPGTRSDPCAAGPAIPGRPGRPGAAGPGDARLRPAAQHGVPPAQHHDRRGLRGAPARRAPLRARGRGVRGGQRVHPPGAARPPRPPTARRAGGQDRARRPPGRAARSRRPLRRGGARARAATPGDRRGGAAAGPPHRVGTRDPLGTAGEPGAGALPGPLRLRRPARPGADVAERTARDPVGDAPVRSGHRGRGGDPGPAERRRAGARPQRPPGGGRRRHVPQRRGRRRAGLRGGDRHGPPAHPAARRGRTGTGPRHTFFAL</sequence>
<feature type="compositionally biased region" description="Low complexity" evidence="1">
    <location>
        <begin position="132"/>
        <end position="159"/>
    </location>
</feature>
<dbReference type="AlphaFoldDB" id="A0A6J4MUT3"/>
<evidence type="ECO:0000313" key="2">
    <source>
        <dbReference type="EMBL" id="CAA9367328.1"/>
    </source>
</evidence>
<feature type="compositionally biased region" description="Low complexity" evidence="1">
    <location>
        <begin position="252"/>
        <end position="261"/>
    </location>
</feature>
<feature type="compositionally biased region" description="Basic residues" evidence="1">
    <location>
        <begin position="215"/>
        <end position="230"/>
    </location>
</feature>
<gene>
    <name evidence="2" type="ORF">AVDCRST_MAG32-197</name>
</gene>
<feature type="region of interest" description="Disordered" evidence="1">
    <location>
        <begin position="1"/>
        <end position="261"/>
    </location>
</feature>
<protein>
    <submittedName>
        <fullName evidence="2">Transcriptional regulator, IclR family</fullName>
    </submittedName>
</protein>
<feature type="non-terminal residue" evidence="2">
    <location>
        <position position="261"/>
    </location>
</feature>
<feature type="compositionally biased region" description="Basic residues" evidence="1">
    <location>
        <begin position="99"/>
        <end position="116"/>
    </location>
</feature>
<proteinExistence type="predicted"/>
<feature type="non-terminal residue" evidence="2">
    <location>
        <position position="1"/>
    </location>
</feature>
<feature type="compositionally biased region" description="Basic and acidic residues" evidence="1">
    <location>
        <begin position="171"/>
        <end position="180"/>
    </location>
</feature>
<evidence type="ECO:0000256" key="1">
    <source>
        <dbReference type="SAM" id="MobiDB-lite"/>
    </source>
</evidence>
<feature type="compositionally biased region" description="Low complexity" evidence="1">
    <location>
        <begin position="10"/>
        <end position="36"/>
    </location>
</feature>
<name>A0A6J4MUT3_9ACTN</name>